<dbReference type="Gene3D" id="2.120.10.30">
    <property type="entry name" value="TolB, C-terminal domain"/>
    <property type="match status" value="3"/>
</dbReference>
<sequence>MSTLAGAGGIGSDDGAPGEARFRVPYGLALGPDNHLYLTDYIDGRIRKISPAGMVSTLAGGGSGFADGQGASARFYYPAGICVTPDGVIYVADQENHRVRKVLPDGSVSTLAGDGVLGSIDGKGSAARLAHPTGLARDAAGTLYVSEFNLGKIRKIAADGTVTTLTGEGVPGMQDGPKNAARFYGLAGLAVDASGNLYAADQLNHAIRKIAPDGVVSTLAGNGQIGFKDGPGASARFNGPLGVAMAPGGHVVVAEFDGYRIRRISPEGDVDTLAGIGVEGYADGPGDQALFHHPASVAVDSSGVVYVADQHANRIRKIVPNP</sequence>
<feature type="repeat" description="NHL" evidence="2">
    <location>
        <begin position="75"/>
        <end position="105"/>
    </location>
</feature>
<comment type="caution">
    <text evidence="3">The sequence shown here is derived from an EMBL/GenBank/DDBJ whole genome shotgun (WGS) entry which is preliminary data.</text>
</comment>
<protein>
    <recommendedName>
        <fullName evidence="5">6-bladed beta-propeller</fullName>
    </recommendedName>
</protein>
<accession>A0A938BI66</accession>
<evidence type="ECO:0000256" key="1">
    <source>
        <dbReference type="ARBA" id="ARBA00022737"/>
    </source>
</evidence>
<organism evidence="3 4">
    <name type="scientific">Candidatus Tanganyikabacteria bacterium</name>
    <dbReference type="NCBI Taxonomy" id="2961651"/>
    <lineage>
        <taxon>Bacteria</taxon>
        <taxon>Bacillati</taxon>
        <taxon>Candidatus Sericytochromatia</taxon>
        <taxon>Candidatus Tanganyikabacteria</taxon>
    </lineage>
</organism>
<reference evidence="3 4" key="1">
    <citation type="submission" date="2019-03" db="EMBL/GenBank/DDBJ databases">
        <title>Lake Tanganyika Metagenome-Assembled Genomes (MAGs).</title>
        <authorList>
            <person name="Tran P."/>
        </authorList>
    </citation>
    <scope>NUCLEOTIDE SEQUENCE [LARGE SCALE GENOMIC DNA]</scope>
    <source>
        <strain evidence="3">K_DeepCast_65m_m2_236</strain>
    </source>
</reference>
<dbReference type="EMBL" id="VGJX01000112">
    <property type="protein sequence ID" value="MBM3274067.1"/>
    <property type="molecule type" value="Genomic_DNA"/>
</dbReference>
<evidence type="ECO:0008006" key="5">
    <source>
        <dbReference type="Google" id="ProtNLM"/>
    </source>
</evidence>
<name>A0A938BI66_9BACT</name>
<dbReference type="Proteomes" id="UP000703893">
    <property type="component" value="Unassembled WGS sequence"/>
</dbReference>
<dbReference type="PROSITE" id="PS51125">
    <property type="entry name" value="NHL"/>
    <property type="match status" value="1"/>
</dbReference>
<dbReference type="PANTHER" id="PTHR13833">
    <property type="match status" value="1"/>
</dbReference>
<dbReference type="Pfam" id="PF01436">
    <property type="entry name" value="NHL"/>
    <property type="match status" value="3"/>
</dbReference>
<evidence type="ECO:0000313" key="3">
    <source>
        <dbReference type="EMBL" id="MBM3274067.1"/>
    </source>
</evidence>
<dbReference type="InterPro" id="IPR011042">
    <property type="entry name" value="6-blade_b-propeller_TolB-like"/>
</dbReference>
<proteinExistence type="predicted"/>
<dbReference type="InterPro" id="IPR001258">
    <property type="entry name" value="NHL_repeat"/>
</dbReference>
<dbReference type="AlphaFoldDB" id="A0A938BI66"/>
<dbReference type="PANTHER" id="PTHR13833:SF71">
    <property type="entry name" value="NHL DOMAIN-CONTAINING PROTEIN"/>
    <property type="match status" value="1"/>
</dbReference>
<evidence type="ECO:0000256" key="2">
    <source>
        <dbReference type="PROSITE-ProRule" id="PRU00504"/>
    </source>
</evidence>
<gene>
    <name evidence="3" type="ORF">FJZ00_02855</name>
</gene>
<evidence type="ECO:0000313" key="4">
    <source>
        <dbReference type="Proteomes" id="UP000703893"/>
    </source>
</evidence>
<keyword evidence="1" id="KW-0677">Repeat</keyword>
<dbReference type="SUPFAM" id="SSF101898">
    <property type="entry name" value="NHL repeat"/>
    <property type="match status" value="1"/>
</dbReference>
<dbReference type="CDD" id="cd14953">
    <property type="entry name" value="NHL_like_1"/>
    <property type="match status" value="1"/>
</dbReference>